<dbReference type="GO" id="GO:0061630">
    <property type="term" value="F:ubiquitin protein ligase activity"/>
    <property type="evidence" value="ECO:0007669"/>
    <property type="project" value="UniProtKB-EC"/>
</dbReference>
<keyword evidence="3" id="KW-0808">Transferase</keyword>
<keyword evidence="6" id="KW-0833">Ubl conjugation pathway</keyword>
<protein>
    <recommendedName>
        <fullName evidence="2">RING-type E3 ubiquitin transferase</fullName>
        <ecNumber evidence="2">2.3.2.27</ecNumber>
    </recommendedName>
</protein>
<sequence length="580" mass="63744">MAYRMVCAPQVIDLESERGHPHVHSESLIHNGNDLSDQGGQYTVRVVGNAMNAGLSDTQGYYNMNMNHPHQPVHSSPPNLGVDSGFVFPSNMYNPCMSTSMNRYASHAQSFGLPLNQVVSGSMDGSTRNENVSETARGFIKRKNAAVAGSCHFVNGSASSSSSSHTSQNPTHRPWDPSFESNVFPNVTPFNPSEYHSHNTWPSVEGSSITGSNGFNLMAAHPESAQHGNYTFQSSHASQCFQPASTTWVSQAATGIVEGVPQWSYINAMSSVPGTGNNWYLLLPAGRFAHSGATEIVNGGFHEYQNGPSTISQGHLPYFHQHAVHSMQAHNPLDHTRVQVPYQQGHNNGVLHSGVNHSGNRFHLGPRTPGLFSNSERSFGPPQHPFLVNPVNHRNIRILPPLQHGAIMDFSRLYEGSNVVDEHRDMRLDIDSMTYEVHKAHSAFVTSPHTELLALEEHIGDVNTGLAKSHIVDKLKTSLYVPGATCVSNQSSEPSTENEACIICQEEYKAEDCVGILDCGHRYHAECLKQWLTNVYKLLSWTYSVSYGGSEEIGLIVPSRARVFQHMVLDDNVLHCIMDD</sequence>
<accession>R7W2H9</accession>
<dbReference type="PANTHER" id="PTHR22937">
    <property type="entry name" value="E3 UBIQUITIN-PROTEIN LIGASE RNF165"/>
    <property type="match status" value="1"/>
</dbReference>
<evidence type="ECO:0000256" key="5">
    <source>
        <dbReference type="ARBA" id="ARBA00022771"/>
    </source>
</evidence>
<dbReference type="PANTHER" id="PTHR22937:SF67">
    <property type="entry name" value="E3 UBIQUITIN-PROTEIN LIGASE ZFP1-RELATED"/>
    <property type="match status" value="1"/>
</dbReference>
<dbReference type="GO" id="GO:0008270">
    <property type="term" value="F:zinc ion binding"/>
    <property type="evidence" value="ECO:0007669"/>
    <property type="project" value="UniProtKB-KW"/>
</dbReference>
<feature type="domain" description="RING-type" evidence="9">
    <location>
        <begin position="501"/>
        <end position="531"/>
    </location>
</feature>
<organism evidence="10">
    <name type="scientific">Aegilops tauschii</name>
    <name type="common">Tausch's goatgrass</name>
    <name type="synonym">Aegilops squarrosa</name>
    <dbReference type="NCBI Taxonomy" id="37682"/>
    <lineage>
        <taxon>Eukaryota</taxon>
        <taxon>Viridiplantae</taxon>
        <taxon>Streptophyta</taxon>
        <taxon>Embryophyta</taxon>
        <taxon>Tracheophyta</taxon>
        <taxon>Spermatophyta</taxon>
        <taxon>Magnoliopsida</taxon>
        <taxon>Liliopsida</taxon>
        <taxon>Poales</taxon>
        <taxon>Poaceae</taxon>
        <taxon>BOP clade</taxon>
        <taxon>Pooideae</taxon>
        <taxon>Triticodae</taxon>
        <taxon>Triticeae</taxon>
        <taxon>Triticinae</taxon>
        <taxon>Aegilops</taxon>
    </lineage>
</organism>
<evidence type="ECO:0000256" key="4">
    <source>
        <dbReference type="ARBA" id="ARBA00022723"/>
    </source>
</evidence>
<feature type="compositionally biased region" description="Low complexity" evidence="8">
    <location>
        <begin position="158"/>
        <end position="167"/>
    </location>
</feature>
<evidence type="ECO:0000256" key="1">
    <source>
        <dbReference type="ARBA" id="ARBA00000900"/>
    </source>
</evidence>
<feature type="region of interest" description="Disordered" evidence="8">
    <location>
        <begin position="158"/>
        <end position="180"/>
    </location>
</feature>
<dbReference type="InterPro" id="IPR001841">
    <property type="entry name" value="Znf_RING"/>
</dbReference>
<dbReference type="SUPFAM" id="SSF57850">
    <property type="entry name" value="RING/U-box"/>
    <property type="match status" value="1"/>
</dbReference>
<evidence type="ECO:0000256" key="8">
    <source>
        <dbReference type="SAM" id="MobiDB-lite"/>
    </source>
</evidence>
<dbReference type="AlphaFoldDB" id="R7W2H9"/>
<evidence type="ECO:0000259" key="9">
    <source>
        <dbReference type="PROSITE" id="PS50089"/>
    </source>
</evidence>
<reference evidence="10" key="1">
    <citation type="submission" date="2015-06" db="UniProtKB">
        <authorList>
            <consortium name="EnsemblPlants"/>
        </authorList>
    </citation>
    <scope>IDENTIFICATION</scope>
</reference>
<evidence type="ECO:0000256" key="2">
    <source>
        <dbReference type="ARBA" id="ARBA00012483"/>
    </source>
</evidence>
<keyword evidence="4" id="KW-0479">Metal-binding</keyword>
<evidence type="ECO:0000256" key="3">
    <source>
        <dbReference type="ARBA" id="ARBA00022679"/>
    </source>
</evidence>
<evidence type="ECO:0000256" key="7">
    <source>
        <dbReference type="ARBA" id="ARBA00022833"/>
    </source>
</evidence>
<keyword evidence="7" id="KW-0862">Zinc</keyword>
<name>R7W2H9_AEGTA</name>
<dbReference type="InterPro" id="IPR013083">
    <property type="entry name" value="Znf_RING/FYVE/PHD"/>
</dbReference>
<dbReference type="Pfam" id="PF13639">
    <property type="entry name" value="zf-RING_2"/>
    <property type="match status" value="1"/>
</dbReference>
<dbReference type="PROSITE" id="PS50089">
    <property type="entry name" value="ZF_RING_2"/>
    <property type="match status" value="1"/>
</dbReference>
<evidence type="ECO:0000256" key="6">
    <source>
        <dbReference type="ARBA" id="ARBA00022786"/>
    </source>
</evidence>
<dbReference type="Gene3D" id="3.30.40.10">
    <property type="entry name" value="Zinc/RING finger domain, C3HC4 (zinc finger)"/>
    <property type="match status" value="1"/>
</dbReference>
<dbReference type="EC" id="2.3.2.27" evidence="2"/>
<keyword evidence="5" id="KW-0863">Zinc-finger</keyword>
<proteinExistence type="predicted"/>
<dbReference type="InterPro" id="IPR045191">
    <property type="entry name" value="MBR1/2-like"/>
</dbReference>
<evidence type="ECO:0000313" key="10">
    <source>
        <dbReference type="EnsemblPlants" id="EMT13817"/>
    </source>
</evidence>
<dbReference type="EnsemblPlants" id="EMT13817">
    <property type="protein sequence ID" value="EMT13817"/>
    <property type="gene ID" value="F775_31698"/>
</dbReference>
<comment type="catalytic activity">
    <reaction evidence="1">
        <text>S-ubiquitinyl-[E2 ubiquitin-conjugating enzyme]-L-cysteine + [acceptor protein]-L-lysine = [E2 ubiquitin-conjugating enzyme]-L-cysteine + N(6)-ubiquitinyl-[acceptor protein]-L-lysine.</text>
        <dbReference type="EC" id="2.3.2.27"/>
    </reaction>
</comment>